<comment type="function">
    <text evidence="7">Catalyzes the specific phosphorylation of the 3-hydroxyl group of shikimic acid using ATP as a cosubstrate.</text>
</comment>
<feature type="binding site" evidence="7">
    <location>
        <position position="32"/>
    </location>
    <ligand>
        <name>substrate</name>
    </ligand>
</feature>
<comment type="subcellular location">
    <subcellularLocation>
        <location evidence="7">Cytoplasm</location>
    </subcellularLocation>
</comment>
<evidence type="ECO:0000313" key="8">
    <source>
        <dbReference type="EMBL" id="KQC29527.1"/>
    </source>
</evidence>
<dbReference type="Proteomes" id="UP000050827">
    <property type="component" value="Unassembled WGS sequence"/>
</dbReference>
<keyword evidence="5 7" id="KW-0067">ATP-binding</keyword>
<dbReference type="GO" id="GO:0005829">
    <property type="term" value="C:cytosol"/>
    <property type="evidence" value="ECO:0007669"/>
    <property type="project" value="TreeGrafter"/>
</dbReference>
<reference evidence="8 9" key="1">
    <citation type="submission" date="2015-04" db="EMBL/GenBank/DDBJ databases">
        <title>Complete genome of flavobacterium.</title>
        <authorList>
            <person name="Kwon Y.M."/>
            <person name="Kim S.-J."/>
        </authorList>
    </citation>
    <scope>NUCLEOTIDE SEQUENCE [LARGE SCALE GENOMIC DNA]</scope>
    <source>
        <strain evidence="8 9">DK169</strain>
    </source>
</reference>
<comment type="catalytic activity">
    <reaction evidence="7">
        <text>shikimate + ATP = 3-phosphoshikimate + ADP + H(+)</text>
        <dbReference type="Rhea" id="RHEA:13121"/>
        <dbReference type="ChEBI" id="CHEBI:15378"/>
        <dbReference type="ChEBI" id="CHEBI:30616"/>
        <dbReference type="ChEBI" id="CHEBI:36208"/>
        <dbReference type="ChEBI" id="CHEBI:145989"/>
        <dbReference type="ChEBI" id="CHEBI:456216"/>
        <dbReference type="EC" id="2.7.1.71"/>
    </reaction>
</comment>
<gene>
    <name evidence="7" type="primary">aroK</name>
    <name evidence="8" type="ORF">AAY42_06195</name>
</gene>
<keyword evidence="7" id="KW-0479">Metal-binding</keyword>
<dbReference type="OrthoDB" id="9800332at2"/>
<dbReference type="GO" id="GO:0004765">
    <property type="term" value="F:shikimate kinase activity"/>
    <property type="evidence" value="ECO:0007669"/>
    <property type="project" value="UniProtKB-UniRule"/>
</dbReference>
<evidence type="ECO:0000313" key="9">
    <source>
        <dbReference type="Proteomes" id="UP000050827"/>
    </source>
</evidence>
<dbReference type="GO" id="GO:0009423">
    <property type="term" value="P:chorismate biosynthetic process"/>
    <property type="evidence" value="ECO:0007669"/>
    <property type="project" value="UniProtKB-UniRule"/>
</dbReference>
<dbReference type="EC" id="2.7.1.71" evidence="7"/>
<dbReference type="EMBL" id="LCTZ01000002">
    <property type="protein sequence ID" value="KQC29527.1"/>
    <property type="molecule type" value="Genomic_DNA"/>
</dbReference>
<feature type="binding site" evidence="7">
    <location>
        <position position="141"/>
    </location>
    <ligand>
        <name>substrate</name>
    </ligand>
</feature>
<dbReference type="Pfam" id="PF01202">
    <property type="entry name" value="SKI"/>
    <property type="match status" value="1"/>
</dbReference>
<dbReference type="PANTHER" id="PTHR21087:SF16">
    <property type="entry name" value="SHIKIMATE KINASE 1, CHLOROPLASTIC"/>
    <property type="match status" value="1"/>
</dbReference>
<dbReference type="CDD" id="cd00464">
    <property type="entry name" value="SK"/>
    <property type="match status" value="1"/>
</dbReference>
<dbReference type="PRINTS" id="PR01100">
    <property type="entry name" value="SHIKIMTKNASE"/>
</dbReference>
<dbReference type="SUPFAM" id="SSF52540">
    <property type="entry name" value="P-loop containing nucleoside triphosphate hydrolases"/>
    <property type="match status" value="1"/>
</dbReference>
<protein>
    <recommendedName>
        <fullName evidence="7">Shikimate kinase</fullName>
        <shortName evidence="7">SK</shortName>
        <ecNumber evidence="7">2.7.1.71</ecNumber>
    </recommendedName>
</protein>
<evidence type="ECO:0000256" key="5">
    <source>
        <dbReference type="ARBA" id="ARBA00022840"/>
    </source>
</evidence>
<keyword evidence="7" id="KW-0460">Magnesium</keyword>
<comment type="caution">
    <text evidence="8">The sequence shown here is derived from an EMBL/GenBank/DDBJ whole genome shotgun (WGS) entry which is preliminary data.</text>
</comment>
<dbReference type="HAMAP" id="MF_00109">
    <property type="entry name" value="Shikimate_kinase"/>
    <property type="match status" value="1"/>
</dbReference>
<evidence type="ECO:0000256" key="3">
    <source>
        <dbReference type="ARBA" id="ARBA00022741"/>
    </source>
</evidence>
<dbReference type="InterPro" id="IPR027417">
    <property type="entry name" value="P-loop_NTPase"/>
</dbReference>
<proteinExistence type="inferred from homology"/>
<keyword evidence="6 7" id="KW-0057">Aromatic amino acid biosynthesis</keyword>
<keyword evidence="4 7" id="KW-0418">Kinase</keyword>
<dbReference type="Gene3D" id="3.40.50.300">
    <property type="entry name" value="P-loop containing nucleotide triphosphate hydrolases"/>
    <property type="match status" value="1"/>
</dbReference>
<evidence type="ECO:0000256" key="4">
    <source>
        <dbReference type="ARBA" id="ARBA00022777"/>
    </source>
</evidence>
<evidence type="ECO:0000256" key="1">
    <source>
        <dbReference type="ARBA" id="ARBA00022605"/>
    </source>
</evidence>
<feature type="binding site" evidence="7">
    <location>
        <begin position="10"/>
        <end position="15"/>
    </location>
    <ligand>
        <name>ATP</name>
        <dbReference type="ChEBI" id="CHEBI:30616"/>
    </ligand>
</feature>
<keyword evidence="9" id="KW-1185">Reference proteome</keyword>
<dbReference type="AlphaFoldDB" id="A0A0Q1BXU7"/>
<dbReference type="GO" id="GO:0008652">
    <property type="term" value="P:amino acid biosynthetic process"/>
    <property type="evidence" value="ECO:0007669"/>
    <property type="project" value="UniProtKB-KW"/>
</dbReference>
<dbReference type="InterPro" id="IPR031322">
    <property type="entry name" value="Shikimate/glucono_kinase"/>
</dbReference>
<feature type="binding site" evidence="7">
    <location>
        <position position="14"/>
    </location>
    <ligand>
        <name>Mg(2+)</name>
        <dbReference type="ChEBI" id="CHEBI:18420"/>
    </ligand>
</feature>
<dbReference type="UniPathway" id="UPA00053">
    <property type="reaction ID" value="UER00088"/>
</dbReference>
<dbReference type="STRING" id="346185.AAY42_06195"/>
<evidence type="ECO:0000256" key="6">
    <source>
        <dbReference type="ARBA" id="ARBA00023141"/>
    </source>
</evidence>
<organism evidence="8 9">
    <name type="scientific">Flagellimonas eckloniae</name>
    <dbReference type="NCBI Taxonomy" id="346185"/>
    <lineage>
        <taxon>Bacteria</taxon>
        <taxon>Pseudomonadati</taxon>
        <taxon>Bacteroidota</taxon>
        <taxon>Flavobacteriia</taxon>
        <taxon>Flavobacteriales</taxon>
        <taxon>Flavobacteriaceae</taxon>
        <taxon>Flagellimonas</taxon>
    </lineage>
</organism>
<comment type="similarity">
    <text evidence="7">Belongs to the shikimate kinase family.</text>
</comment>
<dbReference type="PATRIC" id="fig|1547436.3.peg.1282"/>
<dbReference type="InterPro" id="IPR000623">
    <property type="entry name" value="Shikimate_kinase/TSH1"/>
</dbReference>
<keyword evidence="1 7" id="KW-0028">Amino-acid biosynthesis</keyword>
<evidence type="ECO:0000256" key="7">
    <source>
        <dbReference type="HAMAP-Rule" id="MF_00109"/>
    </source>
</evidence>
<dbReference type="PANTHER" id="PTHR21087">
    <property type="entry name" value="SHIKIMATE KINASE"/>
    <property type="match status" value="1"/>
</dbReference>
<comment type="subunit">
    <text evidence="7">Monomer.</text>
</comment>
<sequence length="171" mass="19487">MKVVLIGYMASGKSSIGRLLANDLDIGFIDLDEYIESEMQKSITTIFSEKGEIFFRKLEHEMLDKVLHENESVVLSTGGGTPCYGENMKTILNNSDHSIYLQLPVLTLANRISNEKDQRPLVKNIENKDLPEFVGKHLFERRQFYAQAKHILDCEGKTIEELVSELKLLLL</sequence>
<dbReference type="GO" id="GO:0005524">
    <property type="term" value="F:ATP binding"/>
    <property type="evidence" value="ECO:0007669"/>
    <property type="project" value="UniProtKB-UniRule"/>
</dbReference>
<keyword evidence="7" id="KW-0963">Cytoplasm</keyword>
<name>A0A0Q1BXU7_9FLAO</name>
<dbReference type="RefSeq" id="WP_055393398.1">
    <property type="nucleotide sequence ID" value="NZ_LCTZ01000002.1"/>
</dbReference>
<comment type="pathway">
    <text evidence="7">Metabolic intermediate biosynthesis; chorismate biosynthesis; chorismate from D-erythrose 4-phosphate and phosphoenolpyruvate: step 5/7.</text>
</comment>
<evidence type="ECO:0000256" key="2">
    <source>
        <dbReference type="ARBA" id="ARBA00022679"/>
    </source>
</evidence>
<keyword evidence="3 7" id="KW-0547">Nucleotide-binding</keyword>
<comment type="cofactor">
    <cofactor evidence="7">
        <name>Mg(2+)</name>
        <dbReference type="ChEBI" id="CHEBI:18420"/>
    </cofactor>
    <text evidence="7">Binds 1 Mg(2+) ion per subunit.</text>
</comment>
<feature type="binding site" evidence="7">
    <location>
        <position position="56"/>
    </location>
    <ligand>
        <name>substrate</name>
    </ligand>
</feature>
<accession>A0A0Q1BXU7</accession>
<feature type="binding site" evidence="7">
    <location>
        <position position="79"/>
    </location>
    <ligand>
        <name>substrate</name>
    </ligand>
</feature>
<comment type="caution">
    <text evidence="7">Lacks conserved residue(s) required for the propagation of feature annotation.</text>
</comment>
<dbReference type="GO" id="GO:0009073">
    <property type="term" value="P:aromatic amino acid family biosynthetic process"/>
    <property type="evidence" value="ECO:0007669"/>
    <property type="project" value="UniProtKB-KW"/>
</dbReference>
<dbReference type="GO" id="GO:0000287">
    <property type="term" value="F:magnesium ion binding"/>
    <property type="evidence" value="ECO:0007669"/>
    <property type="project" value="UniProtKB-UniRule"/>
</dbReference>
<keyword evidence="2 7" id="KW-0808">Transferase</keyword>
<feature type="binding site" evidence="7">
    <location>
        <position position="119"/>
    </location>
    <ligand>
        <name>ATP</name>
        <dbReference type="ChEBI" id="CHEBI:30616"/>
    </ligand>
</feature>